<dbReference type="EMBL" id="WDBY01000043">
    <property type="protein sequence ID" value="KAB6473660.1"/>
    <property type="molecule type" value="Genomic_DNA"/>
</dbReference>
<accession>A0A6I0ZGY0</accession>
<dbReference type="EMBL" id="WDBZ01000043">
    <property type="protein sequence ID" value="KAB6448772.1"/>
    <property type="molecule type" value="Genomic_DNA"/>
</dbReference>
<sequence length="202" mass="23321">MKNRLLAQLPQHKTCLCSIYNPHLYIVDWKDYNKGAVEISGAQRNVINAVHILNENNVKVFFDAFPENALPITKKKRSRQCECVVFPITCDQDEWILFIETKYANSIHAAKNPDSDYPYCMVRQIKETVSYFRMKGIISENKIVHAIIAFPNLMEGFNSWVFPIKHDGIEESILDIRINDKIIIRATNHAQIVDDTNILLLS</sequence>
<evidence type="ECO:0000313" key="4">
    <source>
        <dbReference type="Proteomes" id="UP000483142"/>
    </source>
</evidence>
<reference evidence="3 4" key="1">
    <citation type="journal article" date="2019" name="Nat. Med.">
        <title>A library of human gut bacterial isolates paired with longitudinal multiomics data enables mechanistic microbiome research.</title>
        <authorList>
            <person name="Poyet M."/>
            <person name="Groussin M."/>
            <person name="Gibbons S.M."/>
            <person name="Avila-Pacheco J."/>
            <person name="Jiang X."/>
            <person name="Kearney S.M."/>
            <person name="Perrotta A.R."/>
            <person name="Berdy B."/>
            <person name="Zhao S."/>
            <person name="Lieberman T.D."/>
            <person name="Swanson P.K."/>
            <person name="Smith M."/>
            <person name="Roesemann S."/>
            <person name="Alexander J.E."/>
            <person name="Rich S.A."/>
            <person name="Livny J."/>
            <person name="Vlamakis H."/>
            <person name="Clish C."/>
            <person name="Bullock K."/>
            <person name="Deik A."/>
            <person name="Scott J."/>
            <person name="Pierce K.A."/>
            <person name="Xavier R.J."/>
            <person name="Alm E.J."/>
        </authorList>
    </citation>
    <scope>NUCLEOTIDE SEQUENCE [LARGE SCALE GENOMIC DNA]</scope>
    <source>
        <strain evidence="2 3">BIOML-A140</strain>
        <strain evidence="1 4">BIOML-A141</strain>
    </source>
</reference>
<dbReference type="RefSeq" id="WP_129640669.1">
    <property type="nucleotide sequence ID" value="NZ_JADMQI010000047.1"/>
</dbReference>
<proteinExistence type="predicted"/>
<gene>
    <name evidence="2" type="ORF">GAZ06_17605</name>
    <name evidence="1" type="ORF">GAZ09_17610</name>
</gene>
<evidence type="ECO:0000313" key="3">
    <source>
        <dbReference type="Proteomes" id="UP000468344"/>
    </source>
</evidence>
<evidence type="ECO:0000313" key="1">
    <source>
        <dbReference type="EMBL" id="KAB6448772.1"/>
    </source>
</evidence>
<evidence type="ECO:0000313" key="2">
    <source>
        <dbReference type="EMBL" id="KAB6473660.1"/>
    </source>
</evidence>
<dbReference type="Proteomes" id="UP000483142">
    <property type="component" value="Unassembled WGS sequence"/>
</dbReference>
<organism evidence="2 3">
    <name type="scientific">Phocaeicola vulgatus</name>
    <name type="common">Bacteroides vulgatus</name>
    <dbReference type="NCBI Taxonomy" id="821"/>
    <lineage>
        <taxon>Bacteria</taxon>
        <taxon>Pseudomonadati</taxon>
        <taxon>Bacteroidota</taxon>
        <taxon>Bacteroidia</taxon>
        <taxon>Bacteroidales</taxon>
        <taxon>Bacteroidaceae</taxon>
        <taxon>Phocaeicola</taxon>
    </lineage>
</organism>
<dbReference type="Proteomes" id="UP000468344">
    <property type="component" value="Unassembled WGS sequence"/>
</dbReference>
<dbReference type="AlphaFoldDB" id="A0A6I0ZGY0"/>
<protein>
    <submittedName>
        <fullName evidence="2">Uncharacterized protein</fullName>
    </submittedName>
</protein>
<comment type="caution">
    <text evidence="2">The sequence shown here is derived from an EMBL/GenBank/DDBJ whole genome shotgun (WGS) entry which is preliminary data.</text>
</comment>
<name>A0A6I0ZGY0_PHOVU</name>